<organism evidence="1 2">
    <name type="scientific">Marinobacter salarius</name>
    <dbReference type="NCBI Taxonomy" id="1420917"/>
    <lineage>
        <taxon>Bacteria</taxon>
        <taxon>Pseudomonadati</taxon>
        <taxon>Pseudomonadota</taxon>
        <taxon>Gammaproteobacteria</taxon>
        <taxon>Pseudomonadales</taxon>
        <taxon>Marinobacteraceae</taxon>
        <taxon>Marinobacter</taxon>
    </lineage>
</organism>
<dbReference type="AlphaFoldDB" id="A0A1W6K780"/>
<evidence type="ECO:0000313" key="1">
    <source>
        <dbReference type="EMBL" id="ARM83159.1"/>
    </source>
</evidence>
<protein>
    <submittedName>
        <fullName evidence="1">Uncharacterized protein</fullName>
    </submittedName>
</protein>
<dbReference type="Proteomes" id="UP000193100">
    <property type="component" value="Chromosome"/>
</dbReference>
<proteinExistence type="predicted"/>
<dbReference type="RefSeq" id="WP_157665578.1">
    <property type="nucleotide sequence ID" value="NZ_CP020931.1"/>
</dbReference>
<gene>
    <name evidence="1" type="ORF">MARSALSMR5_01065</name>
</gene>
<name>A0A1W6K780_9GAMM</name>
<reference evidence="1 2" key="1">
    <citation type="submission" date="2017-04" db="EMBL/GenBank/DDBJ databases">
        <title>Genome Sequence of Marinobacter salarius strain SMR5 Isolated from a culture of the Diatom Skeletonema marinoi.</title>
        <authorList>
            <person name="Topel M."/>
            <person name="Pinder M.I.M."/>
            <person name="Johansson O.N."/>
            <person name="Kourtchenko O."/>
            <person name="Godhe A."/>
            <person name="Clarke A.K."/>
        </authorList>
    </citation>
    <scope>NUCLEOTIDE SEQUENCE [LARGE SCALE GENOMIC DNA]</scope>
    <source>
        <strain evidence="1 2">SMR5</strain>
    </source>
</reference>
<dbReference type="GeneID" id="77258244"/>
<sequence>MKSRELHTTPVIIVSNYIITPDPSGKYLHSFTPQNTETKYQFLANAEPLLDEGSRYNVGYEKINGLNWVDVSATAKADEVNPAVSHYVARQLGEQKKAREYAKSDARVVYSASDGKYLGKKYAWRIYGMAIARGTFDDYMAAINHPRVACLTEGTDSIAYKEFGIDSSMQSLINSCVRVGNSGNRFTSPLLPNKKWFQIKGLSAITDKK</sequence>
<evidence type="ECO:0000313" key="2">
    <source>
        <dbReference type="Proteomes" id="UP000193100"/>
    </source>
</evidence>
<dbReference type="EMBL" id="CP020931">
    <property type="protein sequence ID" value="ARM83159.1"/>
    <property type="molecule type" value="Genomic_DNA"/>
</dbReference>
<accession>A0A1W6K780</accession>